<accession>A4B9R8</accession>
<dbReference type="NCBIfam" id="NF008186">
    <property type="entry name" value="PRK10938.1"/>
    <property type="match status" value="1"/>
</dbReference>
<evidence type="ECO:0000313" key="4">
    <source>
        <dbReference type="EMBL" id="EAR11369.1"/>
    </source>
</evidence>
<feature type="domain" description="ABC transporter" evidence="3">
    <location>
        <begin position="1"/>
        <end position="230"/>
    </location>
</feature>
<dbReference type="CDD" id="cd00267">
    <property type="entry name" value="ABC_ATPase"/>
    <property type="match status" value="1"/>
</dbReference>
<dbReference type="InterPro" id="IPR003593">
    <property type="entry name" value="AAA+_ATPase"/>
</dbReference>
<dbReference type="GO" id="GO:0005524">
    <property type="term" value="F:ATP binding"/>
    <property type="evidence" value="ECO:0007669"/>
    <property type="project" value="UniProtKB-KW"/>
</dbReference>
<dbReference type="SMART" id="SM00382">
    <property type="entry name" value="AAA"/>
    <property type="match status" value="2"/>
</dbReference>
<dbReference type="PANTHER" id="PTHR43158">
    <property type="entry name" value="SKFA PEPTIDE EXPORT ATP-BINDING PROTEIN SKFE"/>
    <property type="match status" value="1"/>
</dbReference>
<dbReference type="PANTHER" id="PTHR43158:SF2">
    <property type="entry name" value="SKFA PEPTIDE EXPORT ATP-BINDING PROTEIN SKFE"/>
    <property type="match status" value="1"/>
</dbReference>
<dbReference type="SUPFAM" id="SSF52540">
    <property type="entry name" value="P-loop containing nucleoside triphosphate hydrolases"/>
    <property type="match status" value="2"/>
</dbReference>
<protein>
    <submittedName>
        <fullName evidence="4">Putative molybdenum transport ATP-binding protein modF</fullName>
    </submittedName>
</protein>
<dbReference type="Pfam" id="PF00005">
    <property type="entry name" value="ABC_tran"/>
    <property type="match status" value="2"/>
</dbReference>
<organism evidence="4 5">
    <name type="scientific">Reinekea blandensis MED297</name>
    <dbReference type="NCBI Taxonomy" id="314283"/>
    <lineage>
        <taxon>Bacteria</taxon>
        <taxon>Pseudomonadati</taxon>
        <taxon>Pseudomonadota</taxon>
        <taxon>Gammaproteobacteria</taxon>
        <taxon>Oceanospirillales</taxon>
        <taxon>Saccharospirillaceae</taxon>
        <taxon>Reinekea</taxon>
    </lineage>
</organism>
<dbReference type="STRING" id="314283.MED297_20817"/>
<gene>
    <name evidence="4" type="ORF">MED297_20817</name>
</gene>
<dbReference type="Proteomes" id="UP000005953">
    <property type="component" value="Unassembled WGS sequence"/>
</dbReference>
<dbReference type="InterPro" id="IPR003439">
    <property type="entry name" value="ABC_transporter-like_ATP-bd"/>
</dbReference>
<keyword evidence="2 4" id="KW-0067">ATP-binding</keyword>
<evidence type="ECO:0000259" key="3">
    <source>
        <dbReference type="PROSITE" id="PS50893"/>
    </source>
</evidence>
<proteinExistence type="predicted"/>
<dbReference type="EMBL" id="AAOE01000001">
    <property type="protein sequence ID" value="EAR11369.1"/>
    <property type="molecule type" value="Genomic_DNA"/>
</dbReference>
<evidence type="ECO:0000313" key="5">
    <source>
        <dbReference type="Proteomes" id="UP000005953"/>
    </source>
</evidence>
<evidence type="ECO:0000256" key="2">
    <source>
        <dbReference type="ARBA" id="ARBA00022840"/>
    </source>
</evidence>
<dbReference type="PROSITE" id="PS50893">
    <property type="entry name" value="ABC_TRANSPORTER_2"/>
    <property type="match status" value="2"/>
</dbReference>
<feature type="domain" description="ABC transporter" evidence="3">
    <location>
        <begin position="254"/>
        <end position="482"/>
    </location>
</feature>
<dbReference type="AlphaFoldDB" id="A4B9R8"/>
<keyword evidence="5" id="KW-1185">Reference proteome</keyword>
<keyword evidence="1" id="KW-0547">Nucleotide-binding</keyword>
<dbReference type="Gene3D" id="3.40.50.300">
    <property type="entry name" value="P-loop containing nucleotide triphosphate hydrolases"/>
    <property type="match status" value="2"/>
</dbReference>
<reference evidence="4 5" key="1">
    <citation type="submission" date="2006-02" db="EMBL/GenBank/DDBJ databases">
        <authorList>
            <person name="Pinhassi J."/>
            <person name="Pedros-Alio C."/>
            <person name="Ferriera S."/>
            <person name="Johnson J."/>
            <person name="Kravitz S."/>
            <person name="Halpern A."/>
            <person name="Remington K."/>
            <person name="Beeson K."/>
            <person name="Tran B."/>
            <person name="Rogers Y.-H."/>
            <person name="Friedman R."/>
            <person name="Venter J.C."/>
        </authorList>
    </citation>
    <scope>NUCLEOTIDE SEQUENCE [LARGE SCALE GENOMIC DNA]</scope>
    <source>
        <strain evidence="4 5">MED297</strain>
    </source>
</reference>
<sequence>MQLSDITVSLNGQTVLKSIHWSIEPGTHWLVLGTNASGKSTLARLLSGELGADSGHLDRQQKQVQWLSLETQQALYERELYRDDTDFMDHLDAGTTVRTLLNEITDWSEHSEQVCAQLDLTRLLDRGYRLLSTGEGRRVMLARALLAEPDILILDEPFEGLDRESVANLRSLLQNWQIGATQLILLVNQQDDVIPTFSHLALLHQGEFLYQGTMPDDTNLIWQALQAQLPTTAELPAVPDQYQLSHWHKDDALITLTDGFVQYDDTYQFKGLNWVVKPGQHTQIAGPNGCGKSTLLGLITGDHPQCYRNNLNLLGFQRGQGESIWQIKKHIGYVSGNLHRDYRVGGNVLTAVVSGLTDSIGVYQSVGEVETNLAKTWLRLMGMEAQANRPFRNLSMGEQRLVLIARALIKQPPLLILDEPTQGLDDFNRFYVLSLVEKMIEAGSTTLLFVSHRQDETLACIENRLTFEPSDETAVLFDIVSC</sequence>
<dbReference type="InterPro" id="IPR027417">
    <property type="entry name" value="P-loop_NTPase"/>
</dbReference>
<evidence type="ECO:0000256" key="1">
    <source>
        <dbReference type="ARBA" id="ARBA00022741"/>
    </source>
</evidence>
<dbReference type="HOGENOM" id="CLU_000604_45_0_6"/>
<comment type="caution">
    <text evidence="4">The sequence shown here is derived from an EMBL/GenBank/DDBJ whole genome shotgun (WGS) entry which is preliminary data.</text>
</comment>
<name>A4B9R8_9GAMM</name>
<dbReference type="GO" id="GO:0016887">
    <property type="term" value="F:ATP hydrolysis activity"/>
    <property type="evidence" value="ECO:0007669"/>
    <property type="project" value="InterPro"/>
</dbReference>
<dbReference type="RefSeq" id="WP_008044980.1">
    <property type="nucleotide sequence ID" value="NZ_CH724151.1"/>
</dbReference>
<dbReference type="OrthoDB" id="9805029at2"/>